<comment type="caution">
    <text evidence="15">The sequence shown here is derived from an EMBL/GenBank/DDBJ whole genome shotgun (WGS) entry which is preliminary data.</text>
</comment>
<evidence type="ECO:0000256" key="4">
    <source>
        <dbReference type="ARBA" id="ARBA00017858"/>
    </source>
</evidence>
<dbReference type="GO" id="GO:0005524">
    <property type="term" value="F:ATP binding"/>
    <property type="evidence" value="ECO:0007669"/>
    <property type="project" value="UniProtKB-UniRule"/>
</dbReference>
<dbReference type="GO" id="GO:0005737">
    <property type="term" value="C:cytoplasm"/>
    <property type="evidence" value="ECO:0007669"/>
    <property type="project" value="UniProtKB-SubCell"/>
</dbReference>
<keyword evidence="9 12" id="KW-0418">Kinase</keyword>
<keyword evidence="7 12" id="KW-0791">Threonine biosynthesis</keyword>
<dbReference type="RefSeq" id="WP_254098764.1">
    <property type="nucleotide sequence ID" value="NZ_JANATA010000003.1"/>
</dbReference>
<keyword evidence="12" id="KW-0963">Cytoplasm</keyword>
<dbReference type="InterPro" id="IPR006204">
    <property type="entry name" value="GHMP_kinase_N_dom"/>
</dbReference>
<dbReference type="InterPro" id="IPR013750">
    <property type="entry name" value="GHMP_kinase_C_dom"/>
</dbReference>
<dbReference type="InterPro" id="IPR000870">
    <property type="entry name" value="Homoserine_kinase"/>
</dbReference>
<evidence type="ECO:0000259" key="14">
    <source>
        <dbReference type="Pfam" id="PF08544"/>
    </source>
</evidence>
<evidence type="ECO:0000256" key="1">
    <source>
        <dbReference type="ARBA" id="ARBA00005015"/>
    </source>
</evidence>
<sequence>MSQSLTAFSPASIGNVSVGFDVLGASLAPVDGTLLGDQVTVQEAPEYTLTVSGRFADRLPPGTDNNIVTTSYHFFNEALVQKGLPVKTLALHLTKNLPIGSGLGSSASSIVAAFYALNAFYDHPFDDNSLLFMMGECEGQISGAVHYDNVAPALFGGMTLMTGLDSPICENVPVFADWYWAICYSGISVSTSAARKILPTELPMATTLTFGRQLASFIHASHTQNAPLAAAVLQDVIAEPYRQSLLPHFSESREFALANGALGFGISGSGPTVFAACPDRATAEKVADYLTKHYIQNEDGFTHVCHIDTAGSRVL</sequence>
<evidence type="ECO:0000256" key="6">
    <source>
        <dbReference type="ARBA" id="ARBA00022679"/>
    </source>
</evidence>
<comment type="similarity">
    <text evidence="2 12">Belongs to the GHMP kinase family. Homoserine kinase subfamily.</text>
</comment>
<dbReference type="Pfam" id="PF00288">
    <property type="entry name" value="GHMP_kinases_N"/>
    <property type="match status" value="1"/>
</dbReference>
<dbReference type="InterPro" id="IPR006203">
    <property type="entry name" value="GHMP_knse_ATP-bd_CS"/>
</dbReference>
<comment type="catalytic activity">
    <reaction evidence="11 12">
        <text>L-homoserine + ATP = O-phospho-L-homoserine + ADP + H(+)</text>
        <dbReference type="Rhea" id="RHEA:13985"/>
        <dbReference type="ChEBI" id="CHEBI:15378"/>
        <dbReference type="ChEBI" id="CHEBI:30616"/>
        <dbReference type="ChEBI" id="CHEBI:57476"/>
        <dbReference type="ChEBI" id="CHEBI:57590"/>
        <dbReference type="ChEBI" id="CHEBI:456216"/>
        <dbReference type="EC" id="2.7.1.39"/>
    </reaction>
</comment>
<organism evidence="15 16">
    <name type="scientific">Opacimonas viscosa</name>
    <dbReference type="NCBI Taxonomy" id="2961944"/>
    <lineage>
        <taxon>Bacteria</taxon>
        <taxon>Pseudomonadati</taxon>
        <taxon>Pseudomonadota</taxon>
        <taxon>Gammaproteobacteria</taxon>
        <taxon>Alteromonadales</taxon>
        <taxon>Alteromonadaceae</taxon>
        <taxon>Opacimonas</taxon>
    </lineage>
</organism>
<comment type="function">
    <text evidence="12">Catalyzes the ATP-dependent phosphorylation of L-homoserine to L-homoserine phosphate.</text>
</comment>
<dbReference type="PROSITE" id="PS00627">
    <property type="entry name" value="GHMP_KINASES_ATP"/>
    <property type="match status" value="1"/>
</dbReference>
<dbReference type="EC" id="2.7.1.39" evidence="3 12"/>
<protein>
    <recommendedName>
        <fullName evidence="4 12">Homoserine kinase</fullName>
        <shortName evidence="12">HK</shortName>
        <shortName evidence="12">HSK</shortName>
        <ecNumber evidence="3 12">2.7.1.39</ecNumber>
    </recommendedName>
</protein>
<keyword evidence="16" id="KW-1185">Reference proteome</keyword>
<dbReference type="PRINTS" id="PR00958">
    <property type="entry name" value="HOMSERKINASE"/>
</dbReference>
<dbReference type="InterPro" id="IPR036554">
    <property type="entry name" value="GHMP_kinase_C_sf"/>
</dbReference>
<proteinExistence type="inferred from homology"/>
<dbReference type="PIRSF" id="PIRSF000676">
    <property type="entry name" value="Homoser_kin"/>
    <property type="match status" value="1"/>
</dbReference>
<dbReference type="SUPFAM" id="SSF54211">
    <property type="entry name" value="Ribosomal protein S5 domain 2-like"/>
    <property type="match status" value="1"/>
</dbReference>
<gene>
    <name evidence="12 15" type="primary">thrB</name>
    <name evidence="15" type="ORF">NLF92_03075</name>
</gene>
<keyword evidence="8 12" id="KW-0547">Nucleotide-binding</keyword>
<evidence type="ECO:0000256" key="11">
    <source>
        <dbReference type="ARBA" id="ARBA00049375"/>
    </source>
</evidence>
<evidence type="ECO:0000256" key="5">
    <source>
        <dbReference type="ARBA" id="ARBA00022605"/>
    </source>
</evidence>
<evidence type="ECO:0000259" key="13">
    <source>
        <dbReference type="Pfam" id="PF00288"/>
    </source>
</evidence>
<evidence type="ECO:0000313" key="15">
    <source>
        <dbReference type="EMBL" id="MCP3427925.1"/>
    </source>
</evidence>
<name>A0AA41WX18_9ALTE</name>
<dbReference type="EMBL" id="JANATA010000003">
    <property type="protein sequence ID" value="MCP3427925.1"/>
    <property type="molecule type" value="Genomic_DNA"/>
</dbReference>
<reference evidence="15" key="1">
    <citation type="submission" date="2022-07" db="EMBL/GenBank/DDBJ databases">
        <title>Characterization of the Novel Bacterium Alteromonas immobilis LMIT006 and Alteromonas gregis LMIT007.</title>
        <authorList>
            <person name="Lin X."/>
        </authorList>
    </citation>
    <scope>NUCLEOTIDE SEQUENCE</scope>
    <source>
        <strain evidence="15">LMIT007</strain>
    </source>
</reference>
<evidence type="ECO:0000256" key="7">
    <source>
        <dbReference type="ARBA" id="ARBA00022697"/>
    </source>
</evidence>
<dbReference type="NCBIfam" id="NF002288">
    <property type="entry name" value="PRK01212.1-4"/>
    <property type="match status" value="1"/>
</dbReference>
<dbReference type="PANTHER" id="PTHR20861">
    <property type="entry name" value="HOMOSERINE/4-DIPHOSPHOCYTIDYL-2-C-METHYL-D-ERYTHRITOL KINASE"/>
    <property type="match status" value="1"/>
</dbReference>
<keyword evidence="6 12" id="KW-0808">Transferase</keyword>
<evidence type="ECO:0000313" key="16">
    <source>
        <dbReference type="Proteomes" id="UP001165413"/>
    </source>
</evidence>
<evidence type="ECO:0000256" key="12">
    <source>
        <dbReference type="HAMAP-Rule" id="MF_00384"/>
    </source>
</evidence>
<dbReference type="HAMAP" id="MF_00384">
    <property type="entry name" value="Homoser_kinase"/>
    <property type="match status" value="1"/>
</dbReference>
<dbReference type="GO" id="GO:0009088">
    <property type="term" value="P:threonine biosynthetic process"/>
    <property type="evidence" value="ECO:0007669"/>
    <property type="project" value="UniProtKB-UniRule"/>
</dbReference>
<dbReference type="NCBIfam" id="TIGR00191">
    <property type="entry name" value="thrB"/>
    <property type="match status" value="1"/>
</dbReference>
<keyword evidence="5 12" id="KW-0028">Amino-acid biosynthesis</keyword>
<keyword evidence="10 12" id="KW-0067">ATP-binding</keyword>
<evidence type="ECO:0000256" key="9">
    <source>
        <dbReference type="ARBA" id="ARBA00022777"/>
    </source>
</evidence>
<dbReference type="Pfam" id="PF08544">
    <property type="entry name" value="GHMP_kinases_C"/>
    <property type="match status" value="1"/>
</dbReference>
<comment type="subcellular location">
    <subcellularLocation>
        <location evidence="12">Cytoplasm</location>
    </subcellularLocation>
</comment>
<evidence type="ECO:0000256" key="8">
    <source>
        <dbReference type="ARBA" id="ARBA00022741"/>
    </source>
</evidence>
<evidence type="ECO:0000256" key="3">
    <source>
        <dbReference type="ARBA" id="ARBA00012078"/>
    </source>
</evidence>
<feature type="domain" description="GHMP kinase C-terminal" evidence="14">
    <location>
        <begin position="238"/>
        <end position="295"/>
    </location>
</feature>
<comment type="pathway">
    <text evidence="1 12">Amino-acid biosynthesis; L-threonine biosynthesis; L-threonine from L-aspartate: step 4/5.</text>
</comment>
<accession>A0AA41WX18</accession>
<evidence type="ECO:0000256" key="2">
    <source>
        <dbReference type="ARBA" id="ARBA00007370"/>
    </source>
</evidence>
<dbReference type="SUPFAM" id="SSF55060">
    <property type="entry name" value="GHMP Kinase, C-terminal domain"/>
    <property type="match status" value="1"/>
</dbReference>
<feature type="domain" description="GHMP kinase N-terminal" evidence="13">
    <location>
        <begin position="79"/>
        <end position="157"/>
    </location>
</feature>
<dbReference type="Proteomes" id="UP001165413">
    <property type="component" value="Unassembled WGS sequence"/>
</dbReference>
<dbReference type="InterPro" id="IPR014721">
    <property type="entry name" value="Ribsml_uS5_D2-typ_fold_subgr"/>
</dbReference>
<dbReference type="PANTHER" id="PTHR20861:SF1">
    <property type="entry name" value="HOMOSERINE KINASE"/>
    <property type="match status" value="1"/>
</dbReference>
<dbReference type="AlphaFoldDB" id="A0AA41WX18"/>
<dbReference type="Gene3D" id="3.30.70.890">
    <property type="entry name" value="GHMP kinase, C-terminal domain"/>
    <property type="match status" value="1"/>
</dbReference>
<feature type="binding site" evidence="12">
    <location>
        <begin position="98"/>
        <end position="108"/>
    </location>
    <ligand>
        <name>ATP</name>
        <dbReference type="ChEBI" id="CHEBI:30616"/>
    </ligand>
</feature>
<dbReference type="InterPro" id="IPR020568">
    <property type="entry name" value="Ribosomal_Su5_D2-typ_SF"/>
</dbReference>
<dbReference type="GO" id="GO:0004413">
    <property type="term" value="F:homoserine kinase activity"/>
    <property type="evidence" value="ECO:0007669"/>
    <property type="project" value="UniProtKB-UniRule"/>
</dbReference>
<dbReference type="Gene3D" id="3.30.230.10">
    <property type="match status" value="1"/>
</dbReference>
<evidence type="ECO:0000256" key="10">
    <source>
        <dbReference type="ARBA" id="ARBA00022840"/>
    </source>
</evidence>